<evidence type="ECO:0000313" key="1">
    <source>
        <dbReference type="EMBL" id="BDI33577.1"/>
    </source>
</evidence>
<dbReference type="InterPro" id="IPR011083">
    <property type="entry name" value="Phage_tail_collar_dom"/>
</dbReference>
<dbReference type="Proteomes" id="UP000287394">
    <property type="component" value="Chromosome"/>
</dbReference>
<dbReference type="SUPFAM" id="SSF88874">
    <property type="entry name" value="Receptor-binding domain of short tail fibre protein gp12"/>
    <property type="match status" value="1"/>
</dbReference>
<gene>
    <name evidence="1" type="ORF">CCAX7_56280</name>
</gene>
<accession>A0A402D0Q9</accession>
<dbReference type="InterPro" id="IPR037053">
    <property type="entry name" value="Phage_tail_collar_dom_sf"/>
</dbReference>
<dbReference type="AlphaFoldDB" id="A0A402D0Q9"/>
<dbReference type="RefSeq" id="WP_119323092.1">
    <property type="nucleotide sequence ID" value="NZ_AP025739.1"/>
</dbReference>
<keyword evidence="2" id="KW-1185">Reference proteome</keyword>
<sequence length="173" mass="17854">MPEPYVGEIRLVGFNYAPSGWAICDGASLPISQYDTLYALIGTRYGGDGEENFNIPNLLGRLPIHMSADYPIASSGGSETVSLTATEVPAHGHALAASSATASASSPENALLAVPAVDIYTPIPAPPTPPPALVSMTTQTDAGPCAGAPHVNLMPSLCINYVIALYGIFPTQN</sequence>
<dbReference type="EMBL" id="AP025739">
    <property type="protein sequence ID" value="BDI33577.1"/>
    <property type="molecule type" value="Genomic_DNA"/>
</dbReference>
<protein>
    <submittedName>
        <fullName evidence="1">Microcystin dependent MdpB family protein</fullName>
    </submittedName>
</protein>
<dbReference type="Pfam" id="PF07484">
    <property type="entry name" value="Collar"/>
    <property type="match status" value="1"/>
</dbReference>
<name>A0A402D0Q9_9BACT</name>
<dbReference type="Gene3D" id="3.90.1340.10">
    <property type="entry name" value="Phage tail collar domain"/>
    <property type="match status" value="1"/>
</dbReference>
<reference evidence="1 2" key="1">
    <citation type="journal article" date="2019" name="Int. J. Syst. Evol. Microbiol.">
        <title>Capsulimonas corticalis gen. nov., sp. nov., an aerobic capsulated bacterium, of a novel bacterial order, Capsulimonadales ord. nov., of the class Armatimonadia of the phylum Armatimonadetes.</title>
        <authorList>
            <person name="Li J."/>
            <person name="Kudo C."/>
            <person name="Tonouchi A."/>
        </authorList>
    </citation>
    <scope>NUCLEOTIDE SEQUENCE [LARGE SCALE GENOMIC DNA]</scope>
    <source>
        <strain evidence="1 2">AX-7</strain>
    </source>
</reference>
<evidence type="ECO:0000313" key="2">
    <source>
        <dbReference type="Proteomes" id="UP000287394"/>
    </source>
</evidence>
<organism evidence="1 2">
    <name type="scientific">Capsulimonas corticalis</name>
    <dbReference type="NCBI Taxonomy" id="2219043"/>
    <lineage>
        <taxon>Bacteria</taxon>
        <taxon>Bacillati</taxon>
        <taxon>Armatimonadota</taxon>
        <taxon>Armatimonadia</taxon>
        <taxon>Capsulimonadales</taxon>
        <taxon>Capsulimonadaceae</taxon>
        <taxon>Capsulimonas</taxon>
    </lineage>
</organism>
<dbReference type="OrthoDB" id="9810174at2"/>
<proteinExistence type="predicted"/>
<dbReference type="KEGG" id="ccot:CCAX7_56280"/>